<evidence type="ECO:0000256" key="1">
    <source>
        <dbReference type="SAM" id="MobiDB-lite"/>
    </source>
</evidence>
<proteinExistence type="predicted"/>
<evidence type="ECO:0000313" key="2">
    <source>
        <dbReference type="EMBL" id="KAG6592271.1"/>
    </source>
</evidence>
<protein>
    <submittedName>
        <fullName evidence="2">Chlorophyll a-b binding protein CP26, chloroplastic</fullName>
    </submittedName>
</protein>
<name>A0AAV6N7A7_9ROSI</name>
<comment type="caution">
    <text evidence="2">The sequence shown here is derived from an EMBL/GenBank/DDBJ whole genome shotgun (WGS) entry which is preliminary data.</text>
</comment>
<keyword evidence="3" id="KW-1185">Reference proteome</keyword>
<dbReference type="Proteomes" id="UP000685013">
    <property type="component" value="Chromosome 9"/>
</dbReference>
<feature type="compositionally biased region" description="Low complexity" evidence="1">
    <location>
        <begin position="25"/>
        <end position="40"/>
    </location>
</feature>
<reference evidence="2 3" key="1">
    <citation type="journal article" date="2021" name="Hortic Res">
        <title>The domestication of Cucurbita argyrosperma as revealed by the genome of its wild relative.</title>
        <authorList>
            <person name="Barrera-Redondo J."/>
            <person name="Sanchez-de la Vega G."/>
            <person name="Aguirre-Liguori J.A."/>
            <person name="Castellanos-Morales G."/>
            <person name="Gutierrez-Guerrero Y.T."/>
            <person name="Aguirre-Dugua X."/>
            <person name="Aguirre-Planter E."/>
            <person name="Tenaillon M.I."/>
            <person name="Lira-Saade R."/>
            <person name="Eguiarte L.E."/>
        </authorList>
    </citation>
    <scope>NUCLEOTIDE SEQUENCE [LARGE SCALE GENOMIC DNA]</scope>
    <source>
        <strain evidence="2">JBR-2021</strain>
    </source>
</reference>
<dbReference type="AlphaFoldDB" id="A0AAV6N7A7"/>
<accession>A0AAV6N7A7</accession>
<organism evidence="2 3">
    <name type="scientific">Cucurbita argyrosperma subsp. sororia</name>
    <dbReference type="NCBI Taxonomy" id="37648"/>
    <lineage>
        <taxon>Eukaryota</taxon>
        <taxon>Viridiplantae</taxon>
        <taxon>Streptophyta</taxon>
        <taxon>Embryophyta</taxon>
        <taxon>Tracheophyta</taxon>
        <taxon>Spermatophyta</taxon>
        <taxon>Magnoliopsida</taxon>
        <taxon>eudicotyledons</taxon>
        <taxon>Gunneridae</taxon>
        <taxon>Pentapetalae</taxon>
        <taxon>rosids</taxon>
        <taxon>fabids</taxon>
        <taxon>Cucurbitales</taxon>
        <taxon>Cucurbitaceae</taxon>
        <taxon>Cucurbiteae</taxon>
        <taxon>Cucurbita</taxon>
    </lineage>
</organism>
<sequence length="120" mass="12888">MASLAASTAASLGVSEMLGNPLSFSAASARSTPSPSPATFKPVAIFGKKPAPKSKPSTVSPINDELAKWYGPDLKDFFAGRAVGSIRDPGVLERRSPRRLRLRPVWTQQESRKLHQISSL</sequence>
<evidence type="ECO:0000313" key="3">
    <source>
        <dbReference type="Proteomes" id="UP000685013"/>
    </source>
</evidence>
<feature type="region of interest" description="Disordered" evidence="1">
    <location>
        <begin position="25"/>
        <end position="61"/>
    </location>
</feature>
<gene>
    <name evidence="2" type="primary">LHCB5</name>
    <name evidence="2" type="ORF">SDJN03_14617</name>
</gene>
<dbReference type="EMBL" id="JAGKQH010000009">
    <property type="protein sequence ID" value="KAG6592271.1"/>
    <property type="molecule type" value="Genomic_DNA"/>
</dbReference>
<feature type="non-terminal residue" evidence="2">
    <location>
        <position position="1"/>
    </location>
</feature>